<feature type="transmembrane region" description="Helical" evidence="11">
    <location>
        <begin position="15"/>
        <end position="38"/>
    </location>
</feature>
<dbReference type="Pfam" id="PF02518">
    <property type="entry name" value="HATPase_c"/>
    <property type="match status" value="1"/>
</dbReference>
<evidence type="ECO:0000256" key="7">
    <source>
        <dbReference type="ARBA" id="ARBA00022777"/>
    </source>
</evidence>
<keyword evidence="14" id="KW-1185">Reference proteome</keyword>
<evidence type="ECO:0000256" key="8">
    <source>
        <dbReference type="ARBA" id="ARBA00022989"/>
    </source>
</evidence>
<dbReference type="InterPro" id="IPR005467">
    <property type="entry name" value="His_kinase_dom"/>
</dbReference>
<comment type="caution">
    <text evidence="13">The sequence shown here is derived from an EMBL/GenBank/DDBJ whole genome shotgun (WGS) entry which is preliminary data.</text>
</comment>
<dbReference type="InterPro" id="IPR004358">
    <property type="entry name" value="Sig_transdc_His_kin-like_C"/>
</dbReference>
<name>A0ABV4AP77_9GAMM</name>
<evidence type="ECO:0000256" key="10">
    <source>
        <dbReference type="ARBA" id="ARBA00023136"/>
    </source>
</evidence>
<evidence type="ECO:0000256" key="4">
    <source>
        <dbReference type="ARBA" id="ARBA00022553"/>
    </source>
</evidence>
<keyword evidence="4" id="KW-0597">Phosphoprotein</keyword>
<feature type="transmembrane region" description="Helical" evidence="11">
    <location>
        <begin position="164"/>
        <end position="187"/>
    </location>
</feature>
<comment type="catalytic activity">
    <reaction evidence="1">
        <text>ATP + protein L-histidine = ADP + protein N-phospho-L-histidine.</text>
        <dbReference type="EC" id="2.7.13.3"/>
    </reaction>
</comment>
<dbReference type="SMART" id="SM00388">
    <property type="entry name" value="HisKA"/>
    <property type="match status" value="1"/>
</dbReference>
<proteinExistence type="predicted"/>
<dbReference type="Proteomes" id="UP001562159">
    <property type="component" value="Unassembled WGS sequence"/>
</dbReference>
<evidence type="ECO:0000256" key="11">
    <source>
        <dbReference type="SAM" id="Phobius"/>
    </source>
</evidence>
<keyword evidence="10 11" id="KW-0472">Membrane</keyword>
<dbReference type="InterPro" id="IPR003661">
    <property type="entry name" value="HisK_dim/P_dom"/>
</dbReference>
<dbReference type="SMART" id="SM00387">
    <property type="entry name" value="HATPase_c"/>
    <property type="match status" value="1"/>
</dbReference>
<organism evidence="13 14">
    <name type="scientific">Rhodanobacter humi</name>
    <dbReference type="NCBI Taxonomy" id="1888173"/>
    <lineage>
        <taxon>Bacteria</taxon>
        <taxon>Pseudomonadati</taxon>
        <taxon>Pseudomonadota</taxon>
        <taxon>Gammaproteobacteria</taxon>
        <taxon>Lysobacterales</taxon>
        <taxon>Rhodanobacteraceae</taxon>
        <taxon>Rhodanobacter</taxon>
    </lineage>
</organism>
<dbReference type="GO" id="GO:0016301">
    <property type="term" value="F:kinase activity"/>
    <property type="evidence" value="ECO:0007669"/>
    <property type="project" value="UniProtKB-KW"/>
</dbReference>
<dbReference type="CDD" id="cd00082">
    <property type="entry name" value="HisKA"/>
    <property type="match status" value="1"/>
</dbReference>
<evidence type="ECO:0000313" key="14">
    <source>
        <dbReference type="Proteomes" id="UP001562159"/>
    </source>
</evidence>
<dbReference type="SUPFAM" id="SSF55874">
    <property type="entry name" value="ATPase domain of HSP90 chaperone/DNA topoisomerase II/histidine kinase"/>
    <property type="match status" value="1"/>
</dbReference>
<dbReference type="InterPro" id="IPR050428">
    <property type="entry name" value="TCS_sensor_his_kinase"/>
</dbReference>
<dbReference type="Pfam" id="PF08521">
    <property type="entry name" value="2CSK_N"/>
    <property type="match status" value="1"/>
</dbReference>
<dbReference type="InterPro" id="IPR036097">
    <property type="entry name" value="HisK_dim/P_sf"/>
</dbReference>
<accession>A0ABV4AP77</accession>
<dbReference type="PANTHER" id="PTHR45436:SF15">
    <property type="entry name" value="SENSOR HISTIDINE KINASE CUSS"/>
    <property type="match status" value="1"/>
</dbReference>
<dbReference type="Pfam" id="PF00512">
    <property type="entry name" value="HisKA"/>
    <property type="match status" value="1"/>
</dbReference>
<feature type="domain" description="Histidine kinase" evidence="12">
    <location>
        <begin position="247"/>
        <end position="462"/>
    </location>
</feature>
<dbReference type="InterPro" id="IPR013727">
    <property type="entry name" value="2CSK_N"/>
</dbReference>
<evidence type="ECO:0000256" key="9">
    <source>
        <dbReference type="ARBA" id="ARBA00023012"/>
    </source>
</evidence>
<keyword evidence="5" id="KW-0808">Transferase</keyword>
<evidence type="ECO:0000259" key="12">
    <source>
        <dbReference type="PROSITE" id="PS50109"/>
    </source>
</evidence>
<evidence type="ECO:0000256" key="3">
    <source>
        <dbReference type="ARBA" id="ARBA00012438"/>
    </source>
</evidence>
<reference evidence="13 14" key="1">
    <citation type="submission" date="2024-07" db="EMBL/GenBank/DDBJ databases">
        <title>Molecular mechanisms and environmental adaptations of flagellar loss and biofilm growth of Rhodanobacter under environmental stress.</title>
        <authorList>
            <person name="Chen M."/>
        </authorList>
    </citation>
    <scope>NUCLEOTIDE SEQUENCE [LARGE SCALE GENOMIC DNA]</scope>
    <source>
        <strain evidence="13 14">RS22</strain>
    </source>
</reference>
<keyword evidence="6 11" id="KW-0812">Transmembrane</keyword>
<dbReference type="Gene3D" id="3.30.565.10">
    <property type="entry name" value="Histidine kinase-like ATPase, C-terminal domain"/>
    <property type="match status" value="1"/>
</dbReference>
<dbReference type="EC" id="2.7.13.3" evidence="3"/>
<evidence type="ECO:0000313" key="13">
    <source>
        <dbReference type="EMBL" id="MEY2181399.1"/>
    </source>
</evidence>
<dbReference type="InterPro" id="IPR003594">
    <property type="entry name" value="HATPase_dom"/>
</dbReference>
<dbReference type="SUPFAM" id="SSF47384">
    <property type="entry name" value="Homodimeric domain of signal transducing histidine kinase"/>
    <property type="match status" value="1"/>
</dbReference>
<dbReference type="PANTHER" id="PTHR45436">
    <property type="entry name" value="SENSOR HISTIDINE KINASE YKOH"/>
    <property type="match status" value="1"/>
</dbReference>
<dbReference type="InterPro" id="IPR036890">
    <property type="entry name" value="HATPase_C_sf"/>
</dbReference>
<dbReference type="EMBL" id="JBGBPY010000001">
    <property type="protein sequence ID" value="MEY2181399.1"/>
    <property type="molecule type" value="Genomic_DNA"/>
</dbReference>
<dbReference type="PRINTS" id="PR00344">
    <property type="entry name" value="BCTRLSENSOR"/>
</dbReference>
<evidence type="ECO:0000256" key="6">
    <source>
        <dbReference type="ARBA" id="ARBA00022692"/>
    </source>
</evidence>
<evidence type="ECO:0000256" key="5">
    <source>
        <dbReference type="ARBA" id="ARBA00022679"/>
    </source>
</evidence>
<keyword evidence="8 11" id="KW-1133">Transmembrane helix</keyword>
<gene>
    <name evidence="13" type="ORF">AB7878_03130</name>
</gene>
<comment type="subcellular location">
    <subcellularLocation>
        <location evidence="2">Membrane</location>
        <topology evidence="2">Multi-pass membrane protein</topology>
    </subcellularLocation>
</comment>
<dbReference type="PROSITE" id="PS50109">
    <property type="entry name" value="HIS_KIN"/>
    <property type="match status" value="1"/>
</dbReference>
<keyword evidence="9" id="KW-0902">Two-component regulatory system</keyword>
<evidence type="ECO:0000256" key="2">
    <source>
        <dbReference type="ARBA" id="ARBA00004141"/>
    </source>
</evidence>
<sequence length="477" mass="51733">MNHAPARRPSLRRRLLGFLLIPVAILLVLDILLTYGVALSYANHVHDRDLGNDALTLAKMMGNEQLGGELTPQARFLLQYDPNGDSYFSVVSRKHGLLAGNGHLPRPAQAPAVGAAPELFDTRMDDRPLRAVTLSTASSNHPDEILIITVAETLHDRHAQARSILLLAILTQALLIVCVLSLVWFGVTHGLRVLDPLTLRLARRNHELTPIGGPDVPQEILPLTRTIDALFARLRGMLALHDRFIADAAHQLRTPLTGLSLHVERALADPDPANVHDALTHIRRLTQRAARTTAQLLSLTRAQAPSTDTVEHVPLELTRLIPEAVMQRVHEALAAGVDLGYQGPEQALSIDGHAASVHDLLDNLIDNSIRYAGRGSTVTVSLQARPDGGANLVVEDNGPGVPPELLPRLSERFFRAPGASEEGSGLGLAIVQRIAERHHAEVIYQLGEERGLCVEVRFPAPRTRDGAAPPPGTPTAR</sequence>
<protein>
    <recommendedName>
        <fullName evidence="3">histidine kinase</fullName>
        <ecNumber evidence="3">2.7.13.3</ecNumber>
    </recommendedName>
</protein>
<evidence type="ECO:0000256" key="1">
    <source>
        <dbReference type="ARBA" id="ARBA00000085"/>
    </source>
</evidence>
<dbReference type="Gene3D" id="1.10.287.130">
    <property type="match status" value="1"/>
</dbReference>
<keyword evidence="7 13" id="KW-0418">Kinase</keyword>